<keyword evidence="9 16" id="KW-0472">Membrane</keyword>
<keyword evidence="12 14" id="KW-0424">Laminin EGF-like domain</keyword>
<feature type="domain" description="CUB" evidence="18">
    <location>
        <begin position="1364"/>
        <end position="1498"/>
    </location>
</feature>
<dbReference type="SMART" id="SM00423">
    <property type="entry name" value="PSI"/>
    <property type="match status" value="8"/>
</dbReference>
<organism evidence="21 22">
    <name type="scientific">Trachymyrmex cornetzi</name>
    <dbReference type="NCBI Taxonomy" id="471704"/>
    <lineage>
        <taxon>Eukaryota</taxon>
        <taxon>Metazoa</taxon>
        <taxon>Ecdysozoa</taxon>
        <taxon>Arthropoda</taxon>
        <taxon>Hexapoda</taxon>
        <taxon>Insecta</taxon>
        <taxon>Pterygota</taxon>
        <taxon>Neoptera</taxon>
        <taxon>Endopterygota</taxon>
        <taxon>Hymenoptera</taxon>
        <taxon>Apocrita</taxon>
        <taxon>Aculeata</taxon>
        <taxon>Formicoidea</taxon>
        <taxon>Formicidae</taxon>
        <taxon>Myrmicinae</taxon>
        <taxon>Trachymyrmex</taxon>
    </lineage>
</organism>
<dbReference type="SMART" id="SM00179">
    <property type="entry name" value="EGF_CA"/>
    <property type="match status" value="2"/>
</dbReference>
<dbReference type="Pfam" id="PF00431">
    <property type="entry name" value="CUB"/>
    <property type="match status" value="1"/>
</dbReference>
<evidence type="ECO:0000256" key="10">
    <source>
        <dbReference type="ARBA" id="ARBA00023157"/>
    </source>
</evidence>
<dbReference type="FunFam" id="2.10.25.10:FF:000191">
    <property type="entry name" value="Multiple epidermal growth factor-like domains 8"/>
    <property type="match status" value="1"/>
</dbReference>
<dbReference type="InterPro" id="IPR056737">
    <property type="entry name" value="Beta-prop_ATRN-MKLN-like"/>
</dbReference>
<dbReference type="STRING" id="471704.A0A195DMI9"/>
<dbReference type="InterPro" id="IPR018097">
    <property type="entry name" value="EGF_Ca-bd_CS"/>
</dbReference>
<evidence type="ECO:0000256" key="2">
    <source>
        <dbReference type="ARBA" id="ARBA00022441"/>
    </source>
</evidence>
<dbReference type="SUPFAM" id="SSF49854">
    <property type="entry name" value="Spermadhesin, CUB domain"/>
    <property type="match status" value="1"/>
</dbReference>
<dbReference type="FunFam" id="2.10.25.10:FF:000202">
    <property type="entry name" value="Multiple epidermal growth factor-like domains 8"/>
    <property type="match status" value="1"/>
</dbReference>
<dbReference type="GO" id="GO:0048731">
    <property type="term" value="P:system development"/>
    <property type="evidence" value="ECO:0007669"/>
    <property type="project" value="UniProtKB-ARBA"/>
</dbReference>
<keyword evidence="10 13" id="KW-1015">Disulfide bond</keyword>
<proteinExistence type="predicted"/>
<feature type="region of interest" description="Disordered" evidence="15">
    <location>
        <begin position="2803"/>
        <end position="2823"/>
    </location>
</feature>
<dbReference type="SUPFAM" id="SSF117281">
    <property type="entry name" value="Kelch motif"/>
    <property type="match status" value="3"/>
</dbReference>
<dbReference type="SMART" id="SM00181">
    <property type="entry name" value="EGF"/>
    <property type="match status" value="11"/>
</dbReference>
<dbReference type="InterPro" id="IPR016201">
    <property type="entry name" value="PSI"/>
</dbReference>
<dbReference type="SMART" id="SM00042">
    <property type="entry name" value="CUB"/>
    <property type="match status" value="1"/>
</dbReference>
<evidence type="ECO:0000256" key="5">
    <source>
        <dbReference type="ARBA" id="ARBA00022729"/>
    </source>
</evidence>
<dbReference type="Gene3D" id="2.10.25.10">
    <property type="entry name" value="Laminin"/>
    <property type="match status" value="8"/>
</dbReference>
<feature type="region of interest" description="Disordered" evidence="15">
    <location>
        <begin position="345"/>
        <end position="388"/>
    </location>
</feature>
<keyword evidence="8 16" id="KW-1133">Transmembrane helix</keyword>
<evidence type="ECO:0000256" key="15">
    <source>
        <dbReference type="SAM" id="MobiDB-lite"/>
    </source>
</evidence>
<comment type="subcellular location">
    <subcellularLocation>
        <location evidence="1">Membrane</location>
        <topology evidence="1">Single-pass type I membrane protein</topology>
    </subcellularLocation>
</comment>
<evidence type="ECO:0000256" key="6">
    <source>
        <dbReference type="ARBA" id="ARBA00022737"/>
    </source>
</evidence>
<dbReference type="SMART" id="SM00612">
    <property type="entry name" value="Kelch"/>
    <property type="match status" value="5"/>
</dbReference>
<sequence>MGWTISTTAWIVIWSCLLPGFYLAPQASPKQVPCDKTRKVFTESWGIISDGPMGSNYTQDSHCEWLIKANHSRQFITLSFRTMGTECSYDYVFVYDGDSFRSPLLGSFSGKTEPQQVTSSSDILTLLFFLQMLILLYSDTNYVLDGFHAEFSVTNCPNNCTHHGKCINNTCFCENDWGSKDCSRALCPNNCSQAGICGIKRCKCNNGYSGQSCSLHKTHPEGNRWHWLSHSEGGLRPRAAHTAIYVQETDSLYVFGGYDLNYILSDLEVYRFSTSEWEDEYGSILEGAASAEYLDPTLIATELQRHPGAKEIYGLPTTSLFWKVLYSIKDNNTFGLLDRTADGQHSREFRNMPKDKETEKSRSTIRIDRNGDPRRKHPRNIRPRYSQMSTRYRRNLENLYRERDATDMQNDDVKWEEQIVAGSAEENVFVPEFTDSKLTTSDSLKEEVTEPTVDELPKPSPRYGHAACKYQDGFVIYGGKVEDGTLSNELWHYNVIKRMWTLRAKNSPFYPPSLTRHTLTLASDYIYLFGGSTVDGEFSSSLYKIKLRLSDPTAINERWIEVRPRGGKELDVRVVAHSTVYHRATNSLLVYGGVVASVARFSKLSDRMFVFQLDRKVWSEIHYPRAHLRETYVPRERAFHTCNIIGNYLVVFGGYSHRHNKEEICYDNQMYLYHLGCHTWVSHEVLGLNDKDSRYPKQQGVFAHAADVRNGNTLLLVGGYHGNVNADLLAYTLPPMLAPGDEDYIEPEQICSRHKSLMECAANPECGWCSADEKVTFVCMSDTTKMRPGLTFLKYKPPVNFSQPDSVAIVNATTVDFNVPSMQGAKTESALGGEMIARLTGFLRPPNYFWDSAAEHLKICELVANLTAETSQCIPTTWPGEDSMELQSGRYLLDFESKRMVTTSYAYASKMEIVHNKNMENGKVFTFEYLEPYQNGSCHQYSNCLHCLTDSSCGWCDITNECLPRSVNETESCVKDIEWDKERGETIREWHYLTITPSACANCSNYISCESCVNTKLCEWWTEEARCARIGRLPNAVVSLYECPIPCRQRSNCTKCLDERGRCVWCEATRECFSFSVYTSEYQFGLCREWMDQAGLMGVTSRSGSSLTGNDQCKSCSRHSNCSSCLHSLSCGWCYSLENPITGVCVQGDFNQAHVNCSAIINEYRNSSLNADESGWAYAQCPDVDECDLGLHDCHPDALCTNTHGSFSCQCKRGFNGDGKENCTKTCYERCVNGYCSEAPDYKCECNLGWTGPDCRTNCGCYNHSTCLQGPGICDECQDWTIGRYCEECKAGSFGNATTPLGCRECNCNGHGDVELDVCDRQTGTCFCRDNTEGDKCQRCKRGYYGDPRNGGMCYYGCMSRGMLGGEGNGKQGLGSRHSQSSLWDNYVGDSPTRECLWIVGPETELSLDATTPTIQSVIQFTIHDDINVSCQENSVYVYDGLPEFVSSTGGHQSQLLGVYCTESTNYPVTVEAKSGFLTVHYKQLDEVEGFNASYVIMTCNNCPGNRECRNGNCLCKSGYVGINCDVEICPENCTASEKRGVCDKGYGRCVCVPGYGGRDCSIPLKNYQLIFTELFNSEYLADHQDHLRKTLPRFGHSLVADRRGSLWMFGGYSLSHGPLNDIRLFDTKNNTWMQVTVESTSEASMPQGRYFHAAEIVHSRQQIYVYGGLSMKDEDVQGLSNNTLSDFWKFSLQNQRWSQIVQDELKKEPLPLAGHTLTLRRDGESESLILIGGFSPKYGYLDMIWEFNLETETWDTVNTVGNGPVGVYGHSTVYHSKSDSLYVFGGYTYAVNRTFISNRLYALNYKTRTWSVLPPFEDEITDGNSLPQARFLHSAVTTDEYMVIFGGRQNPHNTSDSLIAYKYSCNLWIRLITKDTETIGSPPPPAYAHAMTHADPESNAVYVIGGFDGGIKSHVTLINIPEDLCNLWKDKITCRKYFGCSFCAVTTLNGTNISLCFSNEVSSNRGDKCDINVTQAQRSNGIFCNSDWMASRKCQTFRTCTECLAEWPYYKDNQPVCKWCTNCPHGKCIPSDKDCNDQTQDMMIRCDTSVSNVNQCGERLCPASDCEKCYGLDECVWTRQVLKTNELGMELTGEPVYDWNCVKINIFERTSIKMSSTQCEKRCSDHKDCRSCLKGTGAEGGWSECRWSTQLNECISPSYQPLYCAGGVCGLVLRNADMDHCPEPCSVFKQCSTCLKHSHCGWCSLDSANVTGQGICTEGSLEAPADHPAGEAQDNVTMSLLTAVLKPDFSWHYVRCPPENECENGHHTCSPKSEKCFDLEEGFECKCGDGYKTETTWGNDFGKKICVPMCTQGCVRGTCVKPDLCRCDFGYVGSNCSIQCQCNGHSDCAGPDKLDNCTKCHNNTMGKQCEKCLPLYVGNPADNGQCVPCLEYCNGHTRICINDNVTVPDPNSVDKMSIEKLSRQLEEGPVAKAKCINCGNNTRGDKCGECMTGYFRGTEDLRDVCRPCECHGHGFTCDPVTGEKCNCGNNTESEPSCTSGPIKGTNTGGQPCWMVQCSKCRENYAGTPTMGHQCYKTVTVDNKMCFDSKLIDECKMKPKPLNPGQTVFYMVQPRFMNVDIRVMVDVTQGALNLFLSPRDDSFVVILNSTTGYQEVELDNRFRLRPDQPSNRFRIVEFHPNLGTVNGSSMEPIRWNTGQQYFVMEHWLEDNLASFLTIERRNTFLVIHNLTNRLVLTLPQDKHELGQTKFHIVLQAIDPVNPELNGRAAYGMIFFRQDQLHIDLFVFFSCFFSCFFLFLAGCVVAWKAKQSADLRRARRRHVVEMLHMAKRPFASATILYDRDGGECSPSSPQRKGRRGKHVSFHSDVRPVAVEPTDDGVAAVATVFIRLPGGRQAPVKLALGSSLILLTRVYPVNSRVFLRRRNSHATN</sequence>
<evidence type="ECO:0000256" key="8">
    <source>
        <dbReference type="ARBA" id="ARBA00022989"/>
    </source>
</evidence>
<dbReference type="PROSITE" id="PS01248">
    <property type="entry name" value="EGF_LAM_1"/>
    <property type="match status" value="3"/>
</dbReference>
<dbReference type="InterPro" id="IPR000859">
    <property type="entry name" value="CUB_dom"/>
</dbReference>
<feature type="transmembrane region" description="Helical" evidence="16">
    <location>
        <begin position="2744"/>
        <end position="2766"/>
    </location>
</feature>
<dbReference type="PANTHER" id="PTHR46093">
    <property type="entry name" value="ACYL-COA-BINDING DOMAIN-CONTAINING PROTEIN 5"/>
    <property type="match status" value="1"/>
</dbReference>
<dbReference type="CDD" id="cd00055">
    <property type="entry name" value="EGF_Lam"/>
    <property type="match status" value="4"/>
</dbReference>
<keyword evidence="6" id="KW-0677">Repeat</keyword>
<dbReference type="PROSITE" id="PS50027">
    <property type="entry name" value="EGF_LAM_2"/>
    <property type="match status" value="1"/>
</dbReference>
<dbReference type="PANTHER" id="PTHR46093:SF16">
    <property type="entry name" value="MULTIPLE EGF-LIKE-DOMAINS 8"/>
    <property type="match status" value="1"/>
</dbReference>
<evidence type="ECO:0000256" key="14">
    <source>
        <dbReference type="PROSITE-ProRule" id="PRU00460"/>
    </source>
</evidence>
<dbReference type="Pfam" id="PF24981">
    <property type="entry name" value="Beta-prop_ATRN-LZTR1"/>
    <property type="match status" value="2"/>
</dbReference>
<keyword evidence="2" id="KW-0880">Kelch repeat</keyword>
<dbReference type="InterPro" id="IPR015915">
    <property type="entry name" value="Kelch-typ_b-propeller"/>
</dbReference>
<keyword evidence="4 16" id="KW-0812">Transmembrane</keyword>
<dbReference type="PROSITE" id="PS50026">
    <property type="entry name" value="EGF_3"/>
    <property type="match status" value="2"/>
</dbReference>
<feature type="domain" description="Laminin EGF-like" evidence="20">
    <location>
        <begin position="1306"/>
        <end position="1360"/>
    </location>
</feature>
<evidence type="ECO:0000259" key="20">
    <source>
        <dbReference type="PROSITE" id="PS50027"/>
    </source>
</evidence>
<dbReference type="Pfam" id="PF00053">
    <property type="entry name" value="EGF_laminin"/>
    <property type="match status" value="1"/>
</dbReference>
<feature type="compositionally biased region" description="Basic and acidic residues" evidence="15">
    <location>
        <begin position="345"/>
        <end position="373"/>
    </location>
</feature>
<evidence type="ECO:0000313" key="22">
    <source>
        <dbReference type="Proteomes" id="UP000078492"/>
    </source>
</evidence>
<evidence type="ECO:0000256" key="1">
    <source>
        <dbReference type="ARBA" id="ARBA00004479"/>
    </source>
</evidence>
<reference evidence="21 22" key="1">
    <citation type="submission" date="2015-09" db="EMBL/GenBank/DDBJ databases">
        <title>Trachymyrmex cornetzi WGS genome.</title>
        <authorList>
            <person name="Nygaard S."/>
            <person name="Hu H."/>
            <person name="Boomsma J."/>
            <person name="Zhang G."/>
        </authorList>
    </citation>
    <scope>NUCLEOTIDE SEQUENCE [LARGE SCALE GENOMIC DNA]</scope>
    <source>
        <strain evidence="21">Tcor2-1</strain>
        <tissue evidence="21">Whole body</tissue>
    </source>
</reference>
<dbReference type="GO" id="GO:0005509">
    <property type="term" value="F:calcium ion binding"/>
    <property type="evidence" value="ECO:0007669"/>
    <property type="project" value="InterPro"/>
</dbReference>
<comment type="caution">
    <text evidence="13">Lacks conserved residue(s) required for the propagation of feature annotation.</text>
</comment>
<keyword evidence="11" id="KW-0325">Glycoprotein</keyword>
<dbReference type="Proteomes" id="UP000078492">
    <property type="component" value="Unassembled WGS sequence"/>
</dbReference>
<dbReference type="PROSITE" id="PS01186">
    <property type="entry name" value="EGF_2"/>
    <property type="match status" value="2"/>
</dbReference>
<dbReference type="InterPro" id="IPR049883">
    <property type="entry name" value="NOTCH1_EGF-like"/>
</dbReference>
<dbReference type="InterPro" id="IPR056863">
    <property type="entry name" value="LMN_ATRN_NET-like_EGF"/>
</dbReference>
<feature type="domain" description="EGF-like" evidence="19">
    <location>
        <begin position="1526"/>
        <end position="1562"/>
    </location>
</feature>
<dbReference type="InterPro" id="IPR009030">
    <property type="entry name" value="Growth_fac_rcpt_cys_sf"/>
</dbReference>
<dbReference type="GO" id="GO:0048513">
    <property type="term" value="P:animal organ development"/>
    <property type="evidence" value="ECO:0007669"/>
    <property type="project" value="UniProtKB-ARBA"/>
</dbReference>
<feature type="domain" description="CUB" evidence="18">
    <location>
        <begin position="34"/>
        <end position="154"/>
    </location>
</feature>
<dbReference type="PROSITE" id="PS01180">
    <property type="entry name" value="CUB"/>
    <property type="match status" value="2"/>
</dbReference>
<dbReference type="InterPro" id="IPR006652">
    <property type="entry name" value="Kelch_1"/>
</dbReference>
<dbReference type="SUPFAM" id="SSF57196">
    <property type="entry name" value="EGF/Laminin"/>
    <property type="match status" value="3"/>
</dbReference>
<dbReference type="CDD" id="cd00054">
    <property type="entry name" value="EGF_CA"/>
    <property type="match status" value="1"/>
</dbReference>
<dbReference type="InterPro" id="IPR002049">
    <property type="entry name" value="LE_dom"/>
</dbReference>
<feature type="domain" description="EGF-like" evidence="19">
    <location>
        <begin position="1183"/>
        <end position="1224"/>
    </location>
</feature>
<keyword evidence="7" id="KW-0106">Calcium</keyword>
<feature type="chain" id="PRO_5008270477" evidence="17">
    <location>
        <begin position="30"/>
        <end position="2890"/>
    </location>
</feature>
<dbReference type="EMBL" id="KQ980724">
    <property type="protein sequence ID" value="KYN14098.1"/>
    <property type="molecule type" value="Genomic_DNA"/>
</dbReference>
<feature type="disulfide bond" evidence="14">
    <location>
        <begin position="1328"/>
        <end position="1337"/>
    </location>
</feature>
<evidence type="ECO:0000256" key="7">
    <source>
        <dbReference type="ARBA" id="ARBA00022837"/>
    </source>
</evidence>
<feature type="disulfide bond" evidence="13">
    <location>
        <begin position="1552"/>
        <end position="1561"/>
    </location>
</feature>
<protein>
    <submittedName>
        <fullName evidence="21">Multiple epidermal growth factor-like domains protein 8</fullName>
    </submittedName>
</protein>
<dbReference type="Gene3D" id="2.60.120.290">
    <property type="entry name" value="Spermadhesin, CUB domain"/>
    <property type="match status" value="2"/>
</dbReference>
<dbReference type="InterPro" id="IPR035914">
    <property type="entry name" value="Sperma_CUB_dom_sf"/>
</dbReference>
<name>A0A195DMI9_9HYME</name>
<dbReference type="PROSITE" id="PS00022">
    <property type="entry name" value="EGF_1"/>
    <property type="match status" value="2"/>
</dbReference>
<dbReference type="PROSITE" id="PS01187">
    <property type="entry name" value="EGF_CA"/>
    <property type="match status" value="1"/>
</dbReference>
<dbReference type="InterPro" id="IPR000152">
    <property type="entry name" value="EGF-type_Asp/Asn_hydroxyl_site"/>
</dbReference>
<keyword evidence="3 13" id="KW-0245">EGF-like domain</keyword>
<evidence type="ECO:0000256" key="16">
    <source>
        <dbReference type="SAM" id="Phobius"/>
    </source>
</evidence>
<evidence type="ECO:0000256" key="4">
    <source>
        <dbReference type="ARBA" id="ARBA00022692"/>
    </source>
</evidence>
<evidence type="ECO:0000256" key="11">
    <source>
        <dbReference type="ARBA" id="ARBA00023180"/>
    </source>
</evidence>
<keyword evidence="22" id="KW-1185">Reference proteome</keyword>
<dbReference type="InterPro" id="IPR000742">
    <property type="entry name" value="EGF"/>
</dbReference>
<dbReference type="CDD" id="cd00041">
    <property type="entry name" value="CUB"/>
    <property type="match status" value="1"/>
</dbReference>
<gene>
    <name evidence="21" type="ORF">ALC57_13682</name>
</gene>
<feature type="signal peptide" evidence="17">
    <location>
        <begin position="1"/>
        <end position="29"/>
    </location>
</feature>
<keyword evidence="5 17" id="KW-0732">Signal</keyword>
<dbReference type="Gene3D" id="2.120.10.80">
    <property type="entry name" value="Kelch-type beta propeller"/>
    <property type="match status" value="4"/>
</dbReference>
<feature type="compositionally biased region" description="Basic residues" evidence="15">
    <location>
        <begin position="2814"/>
        <end position="2823"/>
    </location>
</feature>
<evidence type="ECO:0000256" key="13">
    <source>
        <dbReference type="PROSITE-ProRule" id="PRU00076"/>
    </source>
</evidence>
<dbReference type="FunFam" id="2.60.120.290:FF:000023">
    <property type="entry name" value="Multiple epidermal growth factor-like domains 8"/>
    <property type="match status" value="1"/>
</dbReference>
<dbReference type="PROSITE" id="PS00010">
    <property type="entry name" value="ASX_HYDROXYL"/>
    <property type="match status" value="1"/>
</dbReference>
<evidence type="ECO:0000256" key="3">
    <source>
        <dbReference type="ARBA" id="ARBA00022536"/>
    </source>
</evidence>
<dbReference type="PRINTS" id="PR00011">
    <property type="entry name" value="EGFLAMININ"/>
</dbReference>
<evidence type="ECO:0000313" key="21">
    <source>
        <dbReference type="EMBL" id="KYN14098.1"/>
    </source>
</evidence>
<evidence type="ECO:0000259" key="19">
    <source>
        <dbReference type="PROSITE" id="PS50026"/>
    </source>
</evidence>
<accession>A0A195DMI9</accession>
<evidence type="ECO:0000256" key="17">
    <source>
        <dbReference type="SAM" id="SignalP"/>
    </source>
</evidence>
<dbReference type="Pfam" id="PF24973">
    <property type="entry name" value="EGF_LMN_ATRN"/>
    <property type="match status" value="3"/>
</dbReference>
<evidence type="ECO:0000259" key="18">
    <source>
        <dbReference type="PROSITE" id="PS01180"/>
    </source>
</evidence>
<dbReference type="GO" id="GO:0016020">
    <property type="term" value="C:membrane"/>
    <property type="evidence" value="ECO:0007669"/>
    <property type="project" value="UniProtKB-SubCell"/>
</dbReference>
<evidence type="ECO:0000256" key="9">
    <source>
        <dbReference type="ARBA" id="ARBA00023136"/>
    </source>
</evidence>
<dbReference type="SMART" id="SM00180">
    <property type="entry name" value="EGF_Lam"/>
    <property type="match status" value="5"/>
</dbReference>
<dbReference type="SUPFAM" id="SSF57184">
    <property type="entry name" value="Growth factor receptor domain"/>
    <property type="match status" value="1"/>
</dbReference>
<dbReference type="Pfam" id="PF07645">
    <property type="entry name" value="EGF_CA"/>
    <property type="match status" value="2"/>
</dbReference>
<dbReference type="InterPro" id="IPR001881">
    <property type="entry name" value="EGF-like_Ca-bd_dom"/>
</dbReference>
<evidence type="ECO:0000256" key="12">
    <source>
        <dbReference type="ARBA" id="ARBA00023292"/>
    </source>
</evidence>